<dbReference type="PRINTS" id="PR01805">
    <property type="entry name" value="VACJLIPOPROT"/>
</dbReference>
<accession>A0A1G7IRV3</accession>
<dbReference type="InterPro" id="IPR007428">
    <property type="entry name" value="MlaA"/>
</dbReference>
<dbReference type="STRING" id="571438.SAMN05192586_10244"/>
<dbReference type="GO" id="GO:0016020">
    <property type="term" value="C:membrane"/>
    <property type="evidence" value="ECO:0007669"/>
    <property type="project" value="InterPro"/>
</dbReference>
<evidence type="ECO:0000256" key="2">
    <source>
        <dbReference type="ARBA" id="ARBA00022729"/>
    </source>
</evidence>
<dbReference type="GO" id="GO:0120010">
    <property type="term" value="P:intermembrane phospholipid transfer"/>
    <property type="evidence" value="ECO:0007669"/>
    <property type="project" value="TreeGrafter"/>
</dbReference>
<comment type="similarity">
    <text evidence="1">Belongs to the MlaA family.</text>
</comment>
<dbReference type="PANTHER" id="PTHR30035:SF3">
    <property type="entry name" value="INTERMEMBRANE PHOSPHOLIPID TRANSPORT SYSTEM LIPOPROTEIN MLAA"/>
    <property type="match status" value="1"/>
</dbReference>
<keyword evidence="2 3" id="KW-0732">Signal</keyword>
<keyword evidence="4" id="KW-0449">Lipoprotein</keyword>
<reference evidence="5" key="1">
    <citation type="submission" date="2016-10" db="EMBL/GenBank/DDBJ databases">
        <authorList>
            <person name="Varghese N."/>
            <person name="Submissions S."/>
        </authorList>
    </citation>
    <scope>NUCLEOTIDE SEQUENCE [LARGE SCALE GENOMIC DNA]</scope>
    <source>
        <strain evidence="5">KHC7</strain>
    </source>
</reference>
<dbReference type="Pfam" id="PF04333">
    <property type="entry name" value="MlaA"/>
    <property type="match status" value="1"/>
</dbReference>
<evidence type="ECO:0000256" key="3">
    <source>
        <dbReference type="SAM" id="SignalP"/>
    </source>
</evidence>
<dbReference type="PANTHER" id="PTHR30035">
    <property type="entry name" value="LIPOPROTEIN VACJ-RELATED"/>
    <property type="match status" value="1"/>
</dbReference>
<proteinExistence type="inferred from homology"/>
<evidence type="ECO:0000256" key="1">
    <source>
        <dbReference type="ARBA" id="ARBA00010634"/>
    </source>
</evidence>
<organism evidence="4 5">
    <name type="scientific">Desulfovibrio legallii</name>
    <dbReference type="NCBI Taxonomy" id="571438"/>
    <lineage>
        <taxon>Bacteria</taxon>
        <taxon>Pseudomonadati</taxon>
        <taxon>Thermodesulfobacteriota</taxon>
        <taxon>Desulfovibrionia</taxon>
        <taxon>Desulfovibrionales</taxon>
        <taxon>Desulfovibrionaceae</taxon>
        <taxon>Desulfovibrio</taxon>
    </lineage>
</organism>
<dbReference type="RefSeq" id="WP_180365359.1">
    <property type="nucleotide sequence ID" value="NZ_FNBX01000002.1"/>
</dbReference>
<feature type="signal peptide" evidence="3">
    <location>
        <begin position="1"/>
        <end position="33"/>
    </location>
</feature>
<evidence type="ECO:0000313" key="5">
    <source>
        <dbReference type="Proteomes" id="UP000199355"/>
    </source>
</evidence>
<evidence type="ECO:0000313" key="4">
    <source>
        <dbReference type="EMBL" id="SDF15306.1"/>
    </source>
</evidence>
<name>A0A1G7IRV3_9BACT</name>
<dbReference type="Proteomes" id="UP000199355">
    <property type="component" value="Unassembled WGS sequence"/>
</dbReference>
<keyword evidence="5" id="KW-1185">Reference proteome</keyword>
<protein>
    <submittedName>
        <fullName evidence="4">Phospholipid-binding lipoprotein MlaA</fullName>
    </submittedName>
</protein>
<dbReference type="EMBL" id="FNBX01000002">
    <property type="protein sequence ID" value="SDF15306.1"/>
    <property type="molecule type" value="Genomic_DNA"/>
</dbReference>
<feature type="chain" id="PRO_5011786907" evidence="3">
    <location>
        <begin position="34"/>
        <end position="280"/>
    </location>
</feature>
<gene>
    <name evidence="4" type="ORF">SAMN05192586_10244</name>
</gene>
<sequence>MAADRVTRPWRCGVTALAALTVCCCLHAAPAAAAPEQAAPSTVYGNAPALPPGAVTVHPYGSLRVSDNLDDYDDAPISVIADPFEPWNRFWFHFNDIFFLYVAKPVYKAWEFITPHQLRSGLKNFFSNILFPVRFINNILQFRFMEAGVEFGRFIINTTSSAGFADVAKGLKTVVPVDPAGEDFGQTLGRWGLGHGFYLVWPFLGPSSARDTVGRVGDLFAEPLFYLQPWELSFGAGGGLRFNALGDVLPLYEDLNSVAVDPYIAMREAYVSFRRAQVLH</sequence>
<dbReference type="AlphaFoldDB" id="A0A1G7IRV3"/>